<keyword evidence="8" id="KW-1185">Reference proteome</keyword>
<organism evidence="7 8">
    <name type="scientific">Coemansia erecta</name>
    <dbReference type="NCBI Taxonomy" id="147472"/>
    <lineage>
        <taxon>Eukaryota</taxon>
        <taxon>Fungi</taxon>
        <taxon>Fungi incertae sedis</taxon>
        <taxon>Zoopagomycota</taxon>
        <taxon>Kickxellomycotina</taxon>
        <taxon>Kickxellomycetes</taxon>
        <taxon>Kickxellales</taxon>
        <taxon>Kickxellaceae</taxon>
        <taxon>Coemansia</taxon>
    </lineage>
</organism>
<keyword evidence="3 5" id="KW-0653">Protein transport</keyword>
<evidence type="ECO:0000256" key="3">
    <source>
        <dbReference type="ARBA" id="ARBA00022927"/>
    </source>
</evidence>
<keyword evidence="4" id="KW-0472">Membrane</keyword>
<dbReference type="InterPro" id="IPR028565">
    <property type="entry name" value="MHD"/>
</dbReference>
<protein>
    <recommendedName>
        <fullName evidence="6">MHD domain-containing protein</fullName>
    </recommendedName>
</protein>
<dbReference type="InterPro" id="IPR011012">
    <property type="entry name" value="Longin-like_dom_sf"/>
</dbReference>
<dbReference type="CDD" id="cd09252">
    <property type="entry name" value="AP-3_Mu3_Cterm"/>
    <property type="match status" value="1"/>
</dbReference>
<dbReference type="GO" id="GO:0012505">
    <property type="term" value="C:endomembrane system"/>
    <property type="evidence" value="ECO:0007669"/>
    <property type="project" value="UniProtKB-SubCell"/>
</dbReference>
<comment type="subcellular location">
    <subcellularLocation>
        <location evidence="1">Endomembrane system</location>
    </subcellularLocation>
</comment>
<dbReference type="GO" id="GO:0016192">
    <property type="term" value="P:vesicle-mediated transport"/>
    <property type="evidence" value="ECO:0007669"/>
    <property type="project" value="InterPro"/>
</dbReference>
<reference evidence="7" key="1">
    <citation type="submission" date="2022-07" db="EMBL/GenBank/DDBJ databases">
        <title>Phylogenomic reconstructions and comparative analyses of Kickxellomycotina fungi.</title>
        <authorList>
            <person name="Reynolds N.K."/>
            <person name="Stajich J.E."/>
            <person name="Barry K."/>
            <person name="Grigoriev I.V."/>
            <person name="Crous P."/>
            <person name="Smith M.E."/>
        </authorList>
    </citation>
    <scope>NUCLEOTIDE SEQUENCE</scope>
    <source>
        <strain evidence="7">NBRC 32514</strain>
    </source>
</reference>
<dbReference type="InterPro" id="IPR001392">
    <property type="entry name" value="Clathrin_mu"/>
</dbReference>
<evidence type="ECO:0000256" key="5">
    <source>
        <dbReference type="PIRNR" id="PIRNR005992"/>
    </source>
</evidence>
<evidence type="ECO:0000256" key="4">
    <source>
        <dbReference type="ARBA" id="ARBA00023136"/>
    </source>
</evidence>
<evidence type="ECO:0000313" key="8">
    <source>
        <dbReference type="Proteomes" id="UP001149813"/>
    </source>
</evidence>
<sequence length="443" mass="48973">MTIDSLFILNSSGVPIIQKHWCDDESIRRATLVIVPAFSKYLRSVAVMSDAEPIWSAPLSSVCIHIQRRELVYLGIISQEVPPLEVLELLDGVDQALTEYIGLLSDITIKENFTTVYQLLSEMVDSGSAVTTDTSVLRGLVPVPSLVNRVIENVSGIGLRSEQRPDVNTSSTPWRAQGIRHSNNEFFLDFVERIDTIVDANGSVVSYDVSGDIGCKSKLSGMPDLLLALNRPETMDDVAFHPCVRLNKWESEGIIGFVPPDGQFKLASFHVAPESLRRTLPLYVSAATSRQDFSRTIDLTIEPGQCEGKPIEKVQIRVPLPQSAYNIRVQCKTGAHTVSNARTPQVEWSVKSLKQGDRSIRLTIQYLVRPSASPASSMGRSSPQSSSADQKQDMAQAAFVDFEVAGYSVSAIKVDSLRMLRETYKLFKGVRYVTKAGSFQVRF</sequence>
<dbReference type="EMBL" id="JANBOJ010000456">
    <property type="protein sequence ID" value="KAJ1719207.1"/>
    <property type="molecule type" value="Genomic_DNA"/>
</dbReference>
<dbReference type="CDD" id="cd14837">
    <property type="entry name" value="AP3_Mu_N"/>
    <property type="match status" value="1"/>
</dbReference>
<dbReference type="Gene3D" id="2.60.40.1170">
    <property type="entry name" value="Mu homology domain, subdomain B"/>
    <property type="match status" value="2"/>
</dbReference>
<dbReference type="PROSITE" id="PS51072">
    <property type="entry name" value="MHD"/>
    <property type="match status" value="1"/>
</dbReference>
<dbReference type="GO" id="GO:0030131">
    <property type="term" value="C:clathrin adaptor complex"/>
    <property type="evidence" value="ECO:0007669"/>
    <property type="project" value="UniProtKB-UniRule"/>
</dbReference>
<feature type="domain" description="MHD" evidence="6">
    <location>
        <begin position="183"/>
        <end position="442"/>
    </location>
</feature>
<keyword evidence="2 5" id="KW-0813">Transport</keyword>
<evidence type="ECO:0000256" key="1">
    <source>
        <dbReference type="ARBA" id="ARBA00004308"/>
    </source>
</evidence>
<evidence type="ECO:0000256" key="2">
    <source>
        <dbReference type="ARBA" id="ARBA00022448"/>
    </source>
</evidence>
<accession>A0A9W7XVK1</accession>
<dbReference type="InterPro" id="IPR036168">
    <property type="entry name" value="AP2_Mu_C_sf"/>
</dbReference>
<dbReference type="SUPFAM" id="SSF49447">
    <property type="entry name" value="Second domain of Mu2 adaptin subunit (ap50) of ap2 adaptor"/>
    <property type="match status" value="1"/>
</dbReference>
<gene>
    <name evidence="7" type="ORF">LPJ53_005991</name>
</gene>
<dbReference type="PIRSF" id="PIRSF005992">
    <property type="entry name" value="Clathrin_mu"/>
    <property type="match status" value="1"/>
</dbReference>
<dbReference type="Pfam" id="PF00928">
    <property type="entry name" value="Adap_comp_sub"/>
    <property type="match status" value="1"/>
</dbReference>
<evidence type="ECO:0000313" key="7">
    <source>
        <dbReference type="EMBL" id="KAJ1719207.1"/>
    </source>
</evidence>
<comment type="similarity">
    <text evidence="5">Belongs to the adaptor complexes medium subunit family.</text>
</comment>
<evidence type="ECO:0000259" key="6">
    <source>
        <dbReference type="PROSITE" id="PS51072"/>
    </source>
</evidence>
<dbReference type="OrthoDB" id="870at2759"/>
<proteinExistence type="inferred from homology"/>
<dbReference type="Proteomes" id="UP001149813">
    <property type="component" value="Unassembled WGS sequence"/>
</dbReference>
<dbReference type="InterPro" id="IPR050431">
    <property type="entry name" value="Adaptor_comp_med_subunit"/>
</dbReference>
<dbReference type="Gene3D" id="3.30.450.60">
    <property type="match status" value="1"/>
</dbReference>
<dbReference type="SUPFAM" id="SSF64356">
    <property type="entry name" value="SNARE-like"/>
    <property type="match status" value="1"/>
</dbReference>
<dbReference type="PRINTS" id="PR00314">
    <property type="entry name" value="CLATHRINADPT"/>
</dbReference>
<dbReference type="PANTHER" id="PTHR10529">
    <property type="entry name" value="AP COMPLEX SUBUNIT MU"/>
    <property type="match status" value="1"/>
</dbReference>
<comment type="caution">
    <text evidence="7">The sequence shown here is derived from an EMBL/GenBank/DDBJ whole genome shotgun (WGS) entry which is preliminary data.</text>
</comment>
<dbReference type="GO" id="GO:0006886">
    <property type="term" value="P:intracellular protein transport"/>
    <property type="evidence" value="ECO:0007669"/>
    <property type="project" value="UniProtKB-UniRule"/>
</dbReference>
<dbReference type="AlphaFoldDB" id="A0A9W7XVK1"/>
<name>A0A9W7XVK1_9FUNG</name>